<dbReference type="Proteomes" id="UP000034037">
    <property type="component" value="Chromosome"/>
</dbReference>
<dbReference type="RefSeq" id="WP_046552187.1">
    <property type="nucleotide sequence ID" value="NZ_CP011309.1"/>
</dbReference>
<evidence type="ECO:0000256" key="1">
    <source>
        <dbReference type="SAM" id="Phobius"/>
    </source>
</evidence>
<keyword evidence="3" id="KW-1185">Reference proteome</keyword>
<dbReference type="PATRIC" id="fig|92706.3.peg.1988"/>
<organism evidence="2 3">
    <name type="scientific">[Brevibacterium] flavum</name>
    <dbReference type="NCBI Taxonomy" id="92706"/>
    <lineage>
        <taxon>Bacteria</taxon>
        <taxon>Bacillati</taxon>
        <taxon>Actinomycetota</taxon>
        <taxon>Actinomycetes</taxon>
        <taxon>Mycobacteriales</taxon>
        <taxon>Corynebacteriaceae</taxon>
        <taxon>Corynebacterium</taxon>
    </lineage>
</organism>
<dbReference type="EMBL" id="CP011309">
    <property type="protein sequence ID" value="AKF27772.1"/>
    <property type="molecule type" value="Genomic_DNA"/>
</dbReference>
<proteinExistence type="predicted"/>
<sequence length="176" mass="18860">MDTRSIVSRALEEIQAEQTPRETKANTWVVIVGGVLTVVAAGLTYGLDHLLIPSDYSGYVVSAVAFIGYVLTALKISKTPNSVTPTNSSKVLNKVQELLEQLSETVQDRVEQVRSESTSRVEQWIQGATGVSVDLDGSDIVEQARVEAAAATAGLTGQGLDHAYADEYVGDHRVAE</sequence>
<dbReference type="HOGENOM" id="CLU_1522365_0_0_11"/>
<evidence type="ECO:0000313" key="3">
    <source>
        <dbReference type="Proteomes" id="UP000034037"/>
    </source>
</evidence>
<keyword evidence="1" id="KW-0472">Membrane</keyword>
<keyword evidence="1" id="KW-0812">Transmembrane</keyword>
<keyword evidence="1" id="KW-1133">Transmembrane helix</keyword>
<reference evidence="2 3" key="1">
    <citation type="submission" date="2015-04" db="EMBL/GenBank/DDBJ databases">
        <title>Complete Genome Sequence of Brevibacterium flavum ATCC 15168.</title>
        <authorList>
            <person name="Ahn J."/>
            <person name="Park G."/>
            <person name="Jeon W."/>
            <person name="Jang Y."/>
            <person name="Jang M."/>
            <person name="Lee H."/>
            <person name="Lee H."/>
        </authorList>
    </citation>
    <scope>NUCLEOTIDE SEQUENCE [LARGE SCALE GENOMIC DNA]</scope>
    <source>
        <strain evidence="2 3">ATCC 15168</strain>
    </source>
</reference>
<name>A0A0F6Z5P9_9CORY</name>
<feature type="transmembrane region" description="Helical" evidence="1">
    <location>
        <begin position="25"/>
        <end position="44"/>
    </location>
</feature>
<dbReference type="AlphaFoldDB" id="A0A0F6Z5P9"/>
<evidence type="ECO:0000313" key="2">
    <source>
        <dbReference type="EMBL" id="AKF27772.1"/>
    </source>
</evidence>
<gene>
    <name evidence="2" type="ORF">YH66_09520</name>
</gene>
<protein>
    <submittedName>
        <fullName evidence="2">Uncharacterized protein</fullName>
    </submittedName>
</protein>
<feature type="transmembrane region" description="Helical" evidence="1">
    <location>
        <begin position="56"/>
        <end position="74"/>
    </location>
</feature>
<accession>A0A0F6Z5P9</accession>